<reference evidence="4 5" key="1">
    <citation type="submission" date="2019-03" db="EMBL/GenBank/DDBJ databases">
        <title>First draft genome of Liparis tanakae, snailfish: a comprehensive survey of snailfish specific genes.</title>
        <authorList>
            <person name="Kim W."/>
            <person name="Song I."/>
            <person name="Jeong J.-H."/>
            <person name="Kim D."/>
            <person name="Kim S."/>
            <person name="Ryu S."/>
            <person name="Song J.Y."/>
            <person name="Lee S.K."/>
        </authorList>
    </citation>
    <scope>NUCLEOTIDE SEQUENCE [LARGE SCALE GENOMIC DNA]</scope>
    <source>
        <tissue evidence="4">Muscle</tissue>
    </source>
</reference>
<protein>
    <submittedName>
        <fullName evidence="4">Cholesterol 25-hydroxylase-like protein 1, member 1</fullName>
    </submittedName>
</protein>
<feature type="transmembrane region" description="Helical" evidence="1">
    <location>
        <begin position="350"/>
        <end position="370"/>
    </location>
</feature>
<feature type="transmembrane region" description="Helical" evidence="1">
    <location>
        <begin position="94"/>
        <end position="115"/>
    </location>
</feature>
<feature type="transmembrane region" description="Helical" evidence="1">
    <location>
        <begin position="279"/>
        <end position="298"/>
    </location>
</feature>
<comment type="caution">
    <text evidence="4">The sequence shown here is derived from an EMBL/GenBank/DDBJ whole genome shotgun (WGS) entry which is preliminary data.</text>
</comment>
<dbReference type="GO" id="GO:0005886">
    <property type="term" value="C:plasma membrane"/>
    <property type="evidence" value="ECO:0007669"/>
    <property type="project" value="TreeGrafter"/>
</dbReference>
<evidence type="ECO:0000256" key="1">
    <source>
        <dbReference type="SAM" id="Phobius"/>
    </source>
</evidence>
<dbReference type="Pfam" id="PF04116">
    <property type="entry name" value="FA_hydroxylase"/>
    <property type="match status" value="1"/>
</dbReference>
<dbReference type="PANTHER" id="PTHR10590:SF22">
    <property type="entry name" value="SODIUM_NUCLEOSIDE COTRANSPORTER"/>
    <property type="match status" value="1"/>
</dbReference>
<feature type="transmembrane region" description="Helical" evidence="1">
    <location>
        <begin position="40"/>
        <end position="64"/>
    </location>
</feature>
<evidence type="ECO:0000313" key="5">
    <source>
        <dbReference type="Proteomes" id="UP000314294"/>
    </source>
</evidence>
<dbReference type="InterPro" id="IPR006694">
    <property type="entry name" value="Fatty_acid_hydroxylase"/>
</dbReference>
<organism evidence="4 5">
    <name type="scientific">Liparis tanakae</name>
    <name type="common">Tanaka's snailfish</name>
    <dbReference type="NCBI Taxonomy" id="230148"/>
    <lineage>
        <taxon>Eukaryota</taxon>
        <taxon>Metazoa</taxon>
        <taxon>Chordata</taxon>
        <taxon>Craniata</taxon>
        <taxon>Vertebrata</taxon>
        <taxon>Euteleostomi</taxon>
        <taxon>Actinopterygii</taxon>
        <taxon>Neopterygii</taxon>
        <taxon>Teleostei</taxon>
        <taxon>Neoteleostei</taxon>
        <taxon>Acanthomorphata</taxon>
        <taxon>Eupercaria</taxon>
        <taxon>Perciformes</taxon>
        <taxon>Cottioidei</taxon>
        <taxon>Cottales</taxon>
        <taxon>Liparidae</taxon>
        <taxon>Liparis</taxon>
    </lineage>
</organism>
<proteinExistence type="predicted"/>
<feature type="transmembrane region" description="Helical" evidence="1">
    <location>
        <begin position="477"/>
        <end position="507"/>
    </location>
</feature>
<dbReference type="InterPro" id="IPR008276">
    <property type="entry name" value="C_nuclsd_transpt"/>
</dbReference>
<gene>
    <name evidence="4" type="primary">ch25hl1.1</name>
    <name evidence="4" type="ORF">EYF80_032741</name>
</gene>
<keyword evidence="1" id="KW-0472">Membrane</keyword>
<dbReference type="OrthoDB" id="1658724at2759"/>
<name>A0A4Z2GUV3_9TELE</name>
<evidence type="ECO:0000259" key="3">
    <source>
        <dbReference type="Pfam" id="PF07662"/>
    </source>
</evidence>
<keyword evidence="5" id="KW-1185">Reference proteome</keyword>
<dbReference type="Proteomes" id="UP000314294">
    <property type="component" value="Unassembled WGS sequence"/>
</dbReference>
<evidence type="ECO:0000313" key="4">
    <source>
        <dbReference type="EMBL" id="TNN57020.1"/>
    </source>
</evidence>
<evidence type="ECO:0000259" key="2">
    <source>
        <dbReference type="Pfam" id="PF04116"/>
    </source>
</evidence>
<dbReference type="GO" id="GO:0005506">
    <property type="term" value="F:iron ion binding"/>
    <property type="evidence" value="ECO:0007669"/>
    <property type="project" value="InterPro"/>
</dbReference>
<dbReference type="EMBL" id="SRLO01000415">
    <property type="protein sequence ID" value="TNN57020.1"/>
    <property type="molecule type" value="Genomic_DNA"/>
</dbReference>
<accession>A0A4Z2GUV3</accession>
<feature type="transmembrane region" description="Helical" evidence="1">
    <location>
        <begin position="127"/>
        <end position="148"/>
    </location>
</feature>
<keyword evidence="1" id="KW-0812">Transmembrane</keyword>
<dbReference type="GO" id="GO:0016491">
    <property type="term" value="F:oxidoreductase activity"/>
    <property type="evidence" value="ECO:0007669"/>
    <property type="project" value="InterPro"/>
</dbReference>
<feature type="transmembrane region" description="Helical" evidence="1">
    <location>
        <begin position="433"/>
        <end position="457"/>
    </location>
</feature>
<dbReference type="PANTHER" id="PTHR10590">
    <property type="entry name" value="SODIUM/NUCLEOSIDE COTRANSPORTER"/>
    <property type="match status" value="1"/>
</dbReference>
<dbReference type="GO" id="GO:0005415">
    <property type="term" value="F:nucleoside:sodium symporter activity"/>
    <property type="evidence" value="ECO:0007669"/>
    <property type="project" value="TreeGrafter"/>
</dbReference>
<dbReference type="Pfam" id="PF07662">
    <property type="entry name" value="Nucleos_tra2_C"/>
    <property type="match status" value="1"/>
</dbReference>
<feature type="domain" description="Concentrative nucleoside transporter C-terminal" evidence="3">
    <location>
        <begin position="490"/>
        <end position="552"/>
    </location>
</feature>
<feature type="domain" description="Fatty acid hydroxylase" evidence="2">
    <location>
        <begin position="132"/>
        <end position="266"/>
    </location>
</feature>
<dbReference type="InterPro" id="IPR011657">
    <property type="entry name" value="CNT_C_dom"/>
</dbReference>
<sequence length="684" mass="76559">MLGVGELPLQLLPSGPSGRLLQPFWDYMRLRHLPLISSPLFPVLLAFSSYFFFSIPFSVLDLLAERVPSFNRYKIQPDRRPTVAMMSKSFMTAVYNHVFFVLPAGMLSVFILPTPTLPQGAPTLCEVVIDGLAILLLFDTQYYIWHFIHHKHSQLYRWIHAIHHEYMAPFSWSTQQLSIPELMTVGLWSNQDPLLLKCHPLTTWCVTVFSIWMSVEDHVGYDLPWTLNHLVPFGLLGGAPAHDMHHQKPNSNYAPFFSHWDRIFGTALPPKKNTLRRRMTAVTLLLLGRISILVPLTVRVSMTLLDGLFGVQSSGIWDVKSSQKIIKIGGFHPINAAEDYFKAHSQTFKVIVLGILGAGYVAYFIAACVLDFQRAIALVVLTSLAIVAKSYELLKEYKGESITVSLLVLWLVLDTSQRPEQLISFGAHRTAALPIVVFFSSVMSILYFLGIMQWLILKTEAPLLIRPYLKDMTKSEIHAVMTGGFATIAGSVLGTFISFGLICSYIFMPVAFMMGVPYEEAYLVAELIGTKLFLNEFVAYEKLSGLKDNRLNGLDEIIGNERQWISYFLLISVPLDGGVTEHVEELAPQLQVSRGVWERLSPYLTDDLWSWWCMRERVQSFFSAGFSSCLVPTGSSAGVSSTAFGTSKVAFLRLSSGERLSIGGVFCPVGACSNAALRAWLGDM</sequence>
<dbReference type="GO" id="GO:0008610">
    <property type="term" value="P:lipid biosynthetic process"/>
    <property type="evidence" value="ECO:0007669"/>
    <property type="project" value="InterPro"/>
</dbReference>
<dbReference type="AlphaFoldDB" id="A0A4Z2GUV3"/>
<keyword evidence="1" id="KW-1133">Transmembrane helix</keyword>